<dbReference type="SUPFAM" id="SSF48726">
    <property type="entry name" value="Immunoglobulin"/>
    <property type="match status" value="2"/>
</dbReference>
<evidence type="ECO:0000313" key="6">
    <source>
        <dbReference type="Proteomes" id="UP001044222"/>
    </source>
</evidence>
<reference evidence="5" key="1">
    <citation type="submission" date="2021-01" db="EMBL/GenBank/DDBJ databases">
        <title>A chromosome-scale assembly of European eel, Anguilla anguilla.</title>
        <authorList>
            <person name="Henkel C."/>
            <person name="Jong-Raadsen S.A."/>
            <person name="Dufour S."/>
            <person name="Weltzien F.-A."/>
            <person name="Palstra A.P."/>
            <person name="Pelster B."/>
            <person name="Spaink H.P."/>
            <person name="Van Den Thillart G.E."/>
            <person name="Jansen H."/>
            <person name="Zahm M."/>
            <person name="Klopp C."/>
            <person name="Cedric C."/>
            <person name="Louis A."/>
            <person name="Berthelot C."/>
            <person name="Parey E."/>
            <person name="Roest Crollius H."/>
            <person name="Montfort J."/>
            <person name="Robinson-Rechavi M."/>
            <person name="Bucao C."/>
            <person name="Bouchez O."/>
            <person name="Gislard M."/>
            <person name="Lluch J."/>
            <person name="Milhes M."/>
            <person name="Lampietro C."/>
            <person name="Lopez Roques C."/>
            <person name="Donnadieu C."/>
            <person name="Braasch I."/>
            <person name="Desvignes T."/>
            <person name="Postlethwait J."/>
            <person name="Bobe J."/>
            <person name="Guiguen Y."/>
            <person name="Dirks R."/>
        </authorList>
    </citation>
    <scope>NUCLEOTIDE SEQUENCE</scope>
    <source>
        <strain evidence="5">Tag_6206</strain>
        <tissue evidence="5">Liver</tissue>
    </source>
</reference>
<evidence type="ECO:0000256" key="2">
    <source>
        <dbReference type="ARBA" id="ARBA00023319"/>
    </source>
</evidence>
<feature type="domain" description="Ig-like" evidence="4">
    <location>
        <begin position="120"/>
        <end position="206"/>
    </location>
</feature>
<gene>
    <name evidence="5" type="ORF">ANANG_G00285250</name>
</gene>
<dbReference type="PANTHER" id="PTHR16675:SF237">
    <property type="entry name" value="MHC CLASS I ANTIGEN TRANSCRIPT VARIANT 1-RELATED"/>
    <property type="match status" value="1"/>
</dbReference>
<keyword evidence="6" id="KW-1185">Reference proteome</keyword>
<dbReference type="EMBL" id="JAFIRN010000017">
    <property type="protein sequence ID" value="KAG5831897.1"/>
    <property type="molecule type" value="Genomic_DNA"/>
</dbReference>
<keyword evidence="1" id="KW-0325">Glycoprotein</keyword>
<accession>A0A9D3RL95</accession>
<dbReference type="InterPro" id="IPR003597">
    <property type="entry name" value="Ig_C1-set"/>
</dbReference>
<dbReference type="CDD" id="cd07698">
    <property type="entry name" value="IgC1_MHC_I_alpha3"/>
    <property type="match status" value="1"/>
</dbReference>
<dbReference type="PANTHER" id="PTHR16675">
    <property type="entry name" value="MHC CLASS I-RELATED"/>
    <property type="match status" value="1"/>
</dbReference>
<comment type="caution">
    <text evidence="5">The sequence shown here is derived from an EMBL/GenBank/DDBJ whole genome shotgun (WGS) entry which is preliminary data.</text>
</comment>
<keyword evidence="2" id="KW-0393">Immunoglobulin domain</keyword>
<sequence length="259" mass="29394">MTKLVHLWSLEDNGWTDMAAIAAPVGMREGLLLSCCYLSCDRILPRDITITWQRNGKDLDVGVELGETVSNGDGTFQTTSNLTVKPEDWKSQNYTCTVQHKSTKQDIILPVKEENINIAPEVSLLQKDSSSPGVTCHVTGFYPRDIMVTWQRNGEDLDVGVELGETVPNEDRTFQTTSNLTVKPEDWKSQNYTCTVQHKSLKQDIILPVIEENIKTNSFSPEGSNPHGRHHHLCDGRSHPHPRCRHVEEEKLRRREDHQ</sequence>
<dbReference type="GO" id="GO:0009897">
    <property type="term" value="C:external side of plasma membrane"/>
    <property type="evidence" value="ECO:0007669"/>
    <property type="project" value="TreeGrafter"/>
</dbReference>
<dbReference type="GO" id="GO:0006955">
    <property type="term" value="P:immune response"/>
    <property type="evidence" value="ECO:0007669"/>
    <property type="project" value="TreeGrafter"/>
</dbReference>
<dbReference type="InterPro" id="IPR036179">
    <property type="entry name" value="Ig-like_dom_sf"/>
</dbReference>
<dbReference type="SMART" id="SM00407">
    <property type="entry name" value="IGc1"/>
    <property type="match status" value="2"/>
</dbReference>
<feature type="compositionally biased region" description="Basic and acidic residues" evidence="3">
    <location>
        <begin position="245"/>
        <end position="259"/>
    </location>
</feature>
<dbReference type="InterPro" id="IPR013783">
    <property type="entry name" value="Ig-like_fold"/>
</dbReference>
<dbReference type="InterPro" id="IPR050208">
    <property type="entry name" value="MHC_class-I_related"/>
</dbReference>
<dbReference type="Proteomes" id="UP001044222">
    <property type="component" value="Chromosome 17"/>
</dbReference>
<feature type="region of interest" description="Disordered" evidence="3">
    <location>
        <begin position="217"/>
        <end position="259"/>
    </location>
</feature>
<name>A0A9D3RL95_ANGAN</name>
<dbReference type="InterPro" id="IPR003006">
    <property type="entry name" value="Ig/MHC_CS"/>
</dbReference>
<dbReference type="PROSITE" id="PS00290">
    <property type="entry name" value="IG_MHC"/>
    <property type="match status" value="2"/>
</dbReference>
<dbReference type="Pfam" id="PF07654">
    <property type="entry name" value="C1-set"/>
    <property type="match status" value="2"/>
</dbReference>
<evidence type="ECO:0000259" key="4">
    <source>
        <dbReference type="PROSITE" id="PS50835"/>
    </source>
</evidence>
<dbReference type="GO" id="GO:0005615">
    <property type="term" value="C:extracellular space"/>
    <property type="evidence" value="ECO:0007669"/>
    <property type="project" value="TreeGrafter"/>
</dbReference>
<protein>
    <recommendedName>
        <fullName evidence="4">Ig-like domain-containing protein</fullName>
    </recommendedName>
</protein>
<evidence type="ECO:0000313" key="5">
    <source>
        <dbReference type="EMBL" id="KAG5831897.1"/>
    </source>
</evidence>
<dbReference type="PROSITE" id="PS50835">
    <property type="entry name" value="IG_LIKE"/>
    <property type="match status" value="2"/>
</dbReference>
<proteinExistence type="predicted"/>
<feature type="domain" description="Ig-like" evidence="4">
    <location>
        <begin position="33"/>
        <end position="108"/>
    </location>
</feature>
<organism evidence="5 6">
    <name type="scientific">Anguilla anguilla</name>
    <name type="common">European freshwater eel</name>
    <name type="synonym">Muraena anguilla</name>
    <dbReference type="NCBI Taxonomy" id="7936"/>
    <lineage>
        <taxon>Eukaryota</taxon>
        <taxon>Metazoa</taxon>
        <taxon>Chordata</taxon>
        <taxon>Craniata</taxon>
        <taxon>Vertebrata</taxon>
        <taxon>Euteleostomi</taxon>
        <taxon>Actinopterygii</taxon>
        <taxon>Neopterygii</taxon>
        <taxon>Teleostei</taxon>
        <taxon>Anguilliformes</taxon>
        <taxon>Anguillidae</taxon>
        <taxon>Anguilla</taxon>
    </lineage>
</organism>
<dbReference type="AlphaFoldDB" id="A0A9D3RL95"/>
<evidence type="ECO:0000256" key="1">
    <source>
        <dbReference type="ARBA" id="ARBA00023180"/>
    </source>
</evidence>
<evidence type="ECO:0000256" key="3">
    <source>
        <dbReference type="SAM" id="MobiDB-lite"/>
    </source>
</evidence>
<dbReference type="InterPro" id="IPR007110">
    <property type="entry name" value="Ig-like_dom"/>
</dbReference>
<dbReference type="Gene3D" id="2.60.40.10">
    <property type="entry name" value="Immunoglobulins"/>
    <property type="match status" value="2"/>
</dbReference>